<feature type="region of interest" description="Disordered" evidence="1">
    <location>
        <begin position="1"/>
        <end position="79"/>
    </location>
</feature>
<organism evidence="3 4">
    <name type="scientific">Chytriomyces confervae</name>
    <dbReference type="NCBI Taxonomy" id="246404"/>
    <lineage>
        <taxon>Eukaryota</taxon>
        <taxon>Fungi</taxon>
        <taxon>Fungi incertae sedis</taxon>
        <taxon>Chytridiomycota</taxon>
        <taxon>Chytridiomycota incertae sedis</taxon>
        <taxon>Chytridiomycetes</taxon>
        <taxon>Chytridiales</taxon>
        <taxon>Chytriomycetaceae</taxon>
        <taxon>Chytriomyces</taxon>
    </lineage>
</organism>
<evidence type="ECO:0000313" key="3">
    <source>
        <dbReference type="EMBL" id="TPX76310.1"/>
    </source>
</evidence>
<dbReference type="OrthoDB" id="786951at2759"/>
<dbReference type="InterPro" id="IPR039249">
    <property type="entry name" value="GPATCH11"/>
</dbReference>
<dbReference type="Pfam" id="PF13821">
    <property type="entry name" value="DUF4187"/>
    <property type="match status" value="1"/>
</dbReference>
<feature type="compositionally biased region" description="Basic and acidic residues" evidence="1">
    <location>
        <begin position="1"/>
        <end position="12"/>
    </location>
</feature>
<dbReference type="Pfam" id="PF01585">
    <property type="entry name" value="G-patch"/>
    <property type="match status" value="1"/>
</dbReference>
<proteinExistence type="predicted"/>
<feature type="compositionally biased region" description="Basic and acidic residues" evidence="1">
    <location>
        <begin position="66"/>
        <end position="78"/>
    </location>
</feature>
<dbReference type="GO" id="GO:0000776">
    <property type="term" value="C:kinetochore"/>
    <property type="evidence" value="ECO:0007669"/>
    <property type="project" value="TreeGrafter"/>
</dbReference>
<evidence type="ECO:0000259" key="2">
    <source>
        <dbReference type="PROSITE" id="PS50174"/>
    </source>
</evidence>
<keyword evidence="4" id="KW-1185">Reference proteome</keyword>
<reference evidence="3 4" key="1">
    <citation type="journal article" date="2019" name="Sci. Rep.">
        <title>Comparative genomics of chytrid fungi reveal insights into the obligate biotrophic and pathogenic lifestyle of Synchytrium endobioticum.</title>
        <authorList>
            <person name="van de Vossenberg B.T.L.H."/>
            <person name="Warris S."/>
            <person name="Nguyen H.D.T."/>
            <person name="van Gent-Pelzer M.P.E."/>
            <person name="Joly D.L."/>
            <person name="van de Geest H.C."/>
            <person name="Bonants P.J.M."/>
            <person name="Smith D.S."/>
            <person name="Levesque C.A."/>
            <person name="van der Lee T.A.J."/>
        </authorList>
    </citation>
    <scope>NUCLEOTIDE SEQUENCE [LARGE SCALE GENOMIC DNA]</scope>
    <source>
        <strain evidence="3 4">CBS 675.73</strain>
    </source>
</reference>
<dbReference type="GO" id="GO:0003676">
    <property type="term" value="F:nucleic acid binding"/>
    <property type="evidence" value="ECO:0007669"/>
    <property type="project" value="InterPro"/>
</dbReference>
<evidence type="ECO:0000313" key="4">
    <source>
        <dbReference type="Proteomes" id="UP000320333"/>
    </source>
</evidence>
<evidence type="ECO:0000256" key="1">
    <source>
        <dbReference type="SAM" id="MobiDB-lite"/>
    </source>
</evidence>
<feature type="compositionally biased region" description="Basic and acidic residues" evidence="1">
    <location>
        <begin position="48"/>
        <end position="59"/>
    </location>
</feature>
<dbReference type="STRING" id="246404.A0A507FKS4"/>
<protein>
    <recommendedName>
        <fullName evidence="2">G-patch domain-containing protein</fullName>
    </recommendedName>
</protein>
<dbReference type="InterPro" id="IPR000467">
    <property type="entry name" value="G_patch_dom"/>
</dbReference>
<dbReference type="PANTHER" id="PTHR21032:SF0">
    <property type="entry name" value="G PATCH DOMAIN-CONTAINING PROTEIN 11"/>
    <property type="match status" value="1"/>
</dbReference>
<dbReference type="PROSITE" id="PS50174">
    <property type="entry name" value="G_PATCH"/>
    <property type="match status" value="1"/>
</dbReference>
<accession>A0A507FKS4</accession>
<dbReference type="EMBL" id="QEAP01000051">
    <property type="protein sequence ID" value="TPX76310.1"/>
    <property type="molecule type" value="Genomic_DNA"/>
</dbReference>
<dbReference type="Proteomes" id="UP000320333">
    <property type="component" value="Unassembled WGS sequence"/>
</dbReference>
<dbReference type="PANTHER" id="PTHR21032">
    <property type="entry name" value="G PATCH DOMAIN-CONTAINING PROTEIN 11"/>
    <property type="match status" value="1"/>
</dbReference>
<gene>
    <name evidence="3" type="ORF">CcCBS67573_g02446</name>
</gene>
<dbReference type="AlphaFoldDB" id="A0A507FKS4"/>
<name>A0A507FKS4_9FUNG</name>
<comment type="caution">
    <text evidence="3">The sequence shown here is derived from an EMBL/GenBank/DDBJ whole genome shotgun (WGS) entry which is preliminary data.</text>
</comment>
<dbReference type="SMART" id="SM00443">
    <property type="entry name" value="G_patch"/>
    <property type="match status" value="1"/>
</dbReference>
<feature type="domain" description="G-patch" evidence="2">
    <location>
        <begin position="86"/>
        <end position="138"/>
    </location>
</feature>
<sequence>MKRGHPDSKSPVHAEASLDNEDEDDYMSMAFLEQESSTAKSKKAMTYSEKRRRDMELSRQRGSSKSVREKEAEAREAGLKTTVLTDDNKGLAMLQKMGFKKGMALGKHDDGTNQKTKLLEPISVTMKSGHGGLGIDSHQRELDRAREAELNNAVKLTEDEYRIAAAKRVNDRQVEGELVRARKALQQLDESAGVSQSDMWISEPKQRPPKDELDLMNVRQQVFKNYEAYYAELAVDGESGDEREENEEDGETAFDRMELHDKFALVHHQLRSVYFYCIWCGDRYKDSKEMEELCPGPTREDHDE</sequence>
<dbReference type="SMART" id="SM01173">
    <property type="entry name" value="DUF4187"/>
    <property type="match status" value="1"/>
</dbReference>
<dbReference type="InterPro" id="IPR025239">
    <property type="entry name" value="DUF4187"/>
</dbReference>